<feature type="region of interest" description="Disordered" evidence="1">
    <location>
        <begin position="144"/>
        <end position="179"/>
    </location>
</feature>
<protein>
    <submittedName>
        <fullName evidence="2">Uncharacterized protein</fullName>
    </submittedName>
</protein>
<organism evidence="2 3">
    <name type="scientific">Neorhodopirellula lusitana</name>
    <dbReference type="NCBI Taxonomy" id="445327"/>
    <lineage>
        <taxon>Bacteria</taxon>
        <taxon>Pseudomonadati</taxon>
        <taxon>Planctomycetota</taxon>
        <taxon>Planctomycetia</taxon>
        <taxon>Pirellulales</taxon>
        <taxon>Pirellulaceae</taxon>
        <taxon>Neorhodopirellula</taxon>
    </lineage>
</organism>
<evidence type="ECO:0000256" key="1">
    <source>
        <dbReference type="SAM" id="MobiDB-lite"/>
    </source>
</evidence>
<reference evidence="2 3" key="1">
    <citation type="submission" date="2017-05" db="EMBL/GenBank/DDBJ databases">
        <authorList>
            <person name="Varghese N."/>
            <person name="Submissions S."/>
        </authorList>
    </citation>
    <scope>NUCLEOTIDE SEQUENCE [LARGE SCALE GENOMIC DNA]</scope>
    <source>
        <strain evidence="2 3">DSM 25457</strain>
    </source>
</reference>
<dbReference type="Proteomes" id="UP001158067">
    <property type="component" value="Unassembled WGS sequence"/>
</dbReference>
<feature type="compositionally biased region" description="Pro residues" evidence="1">
    <location>
        <begin position="158"/>
        <end position="169"/>
    </location>
</feature>
<gene>
    <name evidence="2" type="ORF">SAMN06265222_10121</name>
</gene>
<dbReference type="EMBL" id="FXUG01000001">
    <property type="protein sequence ID" value="SMP37745.1"/>
    <property type="molecule type" value="Genomic_DNA"/>
</dbReference>
<evidence type="ECO:0000313" key="3">
    <source>
        <dbReference type="Proteomes" id="UP001158067"/>
    </source>
</evidence>
<comment type="caution">
    <text evidence="2">The sequence shown here is derived from an EMBL/GenBank/DDBJ whole genome shotgun (WGS) entry which is preliminary data.</text>
</comment>
<accession>A0ABY1PMQ2</accession>
<proteinExistence type="predicted"/>
<name>A0ABY1PMQ2_9BACT</name>
<sequence>MPVAKEFLKIGAGVVDQTEMKASCSYRTTPGPVTTSGPVLSNSVWLLRSLHQAACVLLVVACFASTGCLALGIPSQRLHDPDDQGGILGDWKRSNARTPAEITAELVAEGAVIRCADGACSGVTHPGHFDESCLGGLPALDVDPITGGGPGTEEEPPEVPWPKYHPLPTRPVFGSPYPN</sequence>
<keyword evidence="3" id="KW-1185">Reference proteome</keyword>
<evidence type="ECO:0000313" key="2">
    <source>
        <dbReference type="EMBL" id="SMP37745.1"/>
    </source>
</evidence>